<dbReference type="EMBL" id="BAAAPH010000024">
    <property type="protein sequence ID" value="GAA1596207.1"/>
    <property type="molecule type" value="Genomic_DNA"/>
</dbReference>
<keyword evidence="2" id="KW-0378">Hydrolase</keyword>
<evidence type="ECO:0000259" key="1">
    <source>
        <dbReference type="Pfam" id="PF12697"/>
    </source>
</evidence>
<dbReference type="PANTHER" id="PTHR43798">
    <property type="entry name" value="MONOACYLGLYCEROL LIPASE"/>
    <property type="match status" value="1"/>
</dbReference>
<dbReference type="Pfam" id="PF12697">
    <property type="entry name" value="Abhydrolase_6"/>
    <property type="match status" value="1"/>
</dbReference>
<dbReference type="InterPro" id="IPR050266">
    <property type="entry name" value="AB_hydrolase_sf"/>
</dbReference>
<dbReference type="SUPFAM" id="SSF53474">
    <property type="entry name" value="alpha/beta-Hydrolases"/>
    <property type="match status" value="1"/>
</dbReference>
<comment type="caution">
    <text evidence="2">The sequence shown here is derived from an EMBL/GenBank/DDBJ whole genome shotgun (WGS) entry which is preliminary data.</text>
</comment>
<dbReference type="GO" id="GO:0016787">
    <property type="term" value="F:hydrolase activity"/>
    <property type="evidence" value="ECO:0007669"/>
    <property type="project" value="UniProtKB-KW"/>
</dbReference>
<dbReference type="Proteomes" id="UP001501705">
    <property type="component" value="Unassembled WGS sequence"/>
</dbReference>
<sequence>MNPPSDDSGAAIDALVGGVTRRTINRGNRVLTWLEAGSASPSVVFEAGAMSPVVGFAAVFKALAPDHHLIAYDRAGYGGSTPVPLDLNLQLGDLIAVLEQAGPSIIVGHSWGGLLAQLATWNRPDLVTGLVLLDPAHEVFWQELTADERAAMGRRPDRTRPASADSRYDDVVAFGHELAEDVVRSVDTAVPVGELLRQACLSYLQTDEQLLAYLDELPMILEHLDDLAAYRASAVWPSVPVVLLTATKGRPEKFTPRVIAVQEELAAQARGRHLVVPDSGHYLQLDRPDLVVECVREVSRRRE</sequence>
<feature type="domain" description="AB hydrolase-1" evidence="1">
    <location>
        <begin position="56"/>
        <end position="293"/>
    </location>
</feature>
<gene>
    <name evidence="2" type="ORF">GCM10009804_60930</name>
</gene>
<dbReference type="RefSeq" id="WP_344238966.1">
    <property type="nucleotide sequence ID" value="NZ_BAAAPH010000024.1"/>
</dbReference>
<proteinExistence type="predicted"/>
<dbReference type="InterPro" id="IPR000073">
    <property type="entry name" value="AB_hydrolase_1"/>
</dbReference>
<name>A0ABP4PZ96_9ACTN</name>
<organism evidence="2 3">
    <name type="scientific">Kribbella hippodromi</name>
    <dbReference type="NCBI Taxonomy" id="434347"/>
    <lineage>
        <taxon>Bacteria</taxon>
        <taxon>Bacillati</taxon>
        <taxon>Actinomycetota</taxon>
        <taxon>Actinomycetes</taxon>
        <taxon>Propionibacteriales</taxon>
        <taxon>Kribbellaceae</taxon>
        <taxon>Kribbella</taxon>
    </lineage>
</organism>
<reference evidence="3" key="1">
    <citation type="journal article" date="2019" name="Int. J. Syst. Evol. Microbiol.">
        <title>The Global Catalogue of Microorganisms (GCM) 10K type strain sequencing project: providing services to taxonomists for standard genome sequencing and annotation.</title>
        <authorList>
            <consortium name="The Broad Institute Genomics Platform"/>
            <consortium name="The Broad Institute Genome Sequencing Center for Infectious Disease"/>
            <person name="Wu L."/>
            <person name="Ma J."/>
        </authorList>
    </citation>
    <scope>NUCLEOTIDE SEQUENCE [LARGE SCALE GENOMIC DNA]</scope>
    <source>
        <strain evidence="3">JCM 15572</strain>
    </source>
</reference>
<accession>A0ABP4PZ96</accession>
<dbReference type="Gene3D" id="3.40.50.1820">
    <property type="entry name" value="alpha/beta hydrolase"/>
    <property type="match status" value="1"/>
</dbReference>
<keyword evidence="3" id="KW-1185">Reference proteome</keyword>
<dbReference type="InterPro" id="IPR029058">
    <property type="entry name" value="AB_hydrolase_fold"/>
</dbReference>
<evidence type="ECO:0000313" key="3">
    <source>
        <dbReference type="Proteomes" id="UP001501705"/>
    </source>
</evidence>
<protein>
    <submittedName>
        <fullName evidence="2">Alpha/beta hydrolase</fullName>
    </submittedName>
</protein>
<dbReference type="PANTHER" id="PTHR43798:SF33">
    <property type="entry name" value="HYDROLASE, PUTATIVE (AFU_ORTHOLOGUE AFUA_2G14860)-RELATED"/>
    <property type="match status" value="1"/>
</dbReference>
<evidence type="ECO:0000313" key="2">
    <source>
        <dbReference type="EMBL" id="GAA1596207.1"/>
    </source>
</evidence>